<evidence type="ECO:0000313" key="4">
    <source>
        <dbReference type="Proteomes" id="UP000305948"/>
    </source>
</evidence>
<name>A0A5C3NG90_9AGAM</name>
<proteinExistence type="predicted"/>
<dbReference type="AlphaFoldDB" id="A0A5C3NG90"/>
<feature type="region of interest" description="Disordered" evidence="1">
    <location>
        <begin position="1"/>
        <end position="26"/>
    </location>
</feature>
<evidence type="ECO:0000256" key="2">
    <source>
        <dbReference type="SAM" id="Phobius"/>
    </source>
</evidence>
<keyword evidence="2" id="KW-1133">Transmembrane helix</keyword>
<keyword evidence="4" id="KW-1185">Reference proteome</keyword>
<feature type="compositionally biased region" description="Polar residues" evidence="1">
    <location>
        <begin position="1"/>
        <end position="11"/>
    </location>
</feature>
<feature type="transmembrane region" description="Helical" evidence="2">
    <location>
        <begin position="48"/>
        <end position="70"/>
    </location>
</feature>
<evidence type="ECO:0000256" key="1">
    <source>
        <dbReference type="SAM" id="MobiDB-lite"/>
    </source>
</evidence>
<evidence type="ECO:0000313" key="3">
    <source>
        <dbReference type="EMBL" id="TFK55496.1"/>
    </source>
</evidence>
<sequence length="121" mass="13088">MYSSMDRSSYTALPGSHDEEGKPLFVSTDETDALELPLPRESRGAAKAIYILCTLVVVLAAANLFGTLYATRFNPGIQKATEELPHPDIFAGLPKVRVNYTSSPLNVSMVCTALLSLPITE</sequence>
<gene>
    <name evidence="3" type="ORF">OE88DRAFT_627154</name>
</gene>
<accession>A0A5C3NG90</accession>
<dbReference type="Proteomes" id="UP000305948">
    <property type="component" value="Unassembled WGS sequence"/>
</dbReference>
<keyword evidence="2" id="KW-0812">Transmembrane</keyword>
<reference evidence="3 4" key="1">
    <citation type="journal article" date="2019" name="Nat. Ecol. Evol.">
        <title>Megaphylogeny resolves global patterns of mushroom evolution.</title>
        <authorList>
            <person name="Varga T."/>
            <person name="Krizsan K."/>
            <person name="Foldi C."/>
            <person name="Dima B."/>
            <person name="Sanchez-Garcia M."/>
            <person name="Sanchez-Ramirez S."/>
            <person name="Szollosi G.J."/>
            <person name="Szarkandi J.G."/>
            <person name="Papp V."/>
            <person name="Albert L."/>
            <person name="Andreopoulos W."/>
            <person name="Angelini C."/>
            <person name="Antonin V."/>
            <person name="Barry K.W."/>
            <person name="Bougher N.L."/>
            <person name="Buchanan P."/>
            <person name="Buyck B."/>
            <person name="Bense V."/>
            <person name="Catcheside P."/>
            <person name="Chovatia M."/>
            <person name="Cooper J."/>
            <person name="Damon W."/>
            <person name="Desjardin D."/>
            <person name="Finy P."/>
            <person name="Geml J."/>
            <person name="Haridas S."/>
            <person name="Hughes K."/>
            <person name="Justo A."/>
            <person name="Karasinski D."/>
            <person name="Kautmanova I."/>
            <person name="Kiss B."/>
            <person name="Kocsube S."/>
            <person name="Kotiranta H."/>
            <person name="LaButti K.M."/>
            <person name="Lechner B.E."/>
            <person name="Liimatainen K."/>
            <person name="Lipzen A."/>
            <person name="Lukacs Z."/>
            <person name="Mihaltcheva S."/>
            <person name="Morgado L.N."/>
            <person name="Niskanen T."/>
            <person name="Noordeloos M.E."/>
            <person name="Ohm R.A."/>
            <person name="Ortiz-Santana B."/>
            <person name="Ovrebo C."/>
            <person name="Racz N."/>
            <person name="Riley R."/>
            <person name="Savchenko A."/>
            <person name="Shiryaev A."/>
            <person name="Soop K."/>
            <person name="Spirin V."/>
            <person name="Szebenyi C."/>
            <person name="Tomsovsky M."/>
            <person name="Tulloss R.E."/>
            <person name="Uehling J."/>
            <person name="Grigoriev I.V."/>
            <person name="Vagvolgyi C."/>
            <person name="Papp T."/>
            <person name="Martin F.M."/>
            <person name="Miettinen O."/>
            <person name="Hibbett D.S."/>
            <person name="Nagy L.G."/>
        </authorList>
    </citation>
    <scope>NUCLEOTIDE SEQUENCE [LARGE SCALE GENOMIC DNA]</scope>
    <source>
        <strain evidence="3 4">OMC1185</strain>
    </source>
</reference>
<organism evidence="3 4">
    <name type="scientific">Heliocybe sulcata</name>
    <dbReference type="NCBI Taxonomy" id="5364"/>
    <lineage>
        <taxon>Eukaryota</taxon>
        <taxon>Fungi</taxon>
        <taxon>Dikarya</taxon>
        <taxon>Basidiomycota</taxon>
        <taxon>Agaricomycotina</taxon>
        <taxon>Agaricomycetes</taxon>
        <taxon>Gloeophyllales</taxon>
        <taxon>Gloeophyllaceae</taxon>
        <taxon>Heliocybe</taxon>
    </lineage>
</organism>
<dbReference type="EMBL" id="ML213504">
    <property type="protein sequence ID" value="TFK55496.1"/>
    <property type="molecule type" value="Genomic_DNA"/>
</dbReference>
<dbReference type="OrthoDB" id="2801921at2759"/>
<protein>
    <submittedName>
        <fullName evidence="3">Uncharacterized protein</fullName>
    </submittedName>
</protein>
<keyword evidence="2" id="KW-0472">Membrane</keyword>